<dbReference type="HOGENOM" id="CLU_075053_9_1_9"/>
<dbReference type="Proteomes" id="UP000029500">
    <property type="component" value="Chromosome"/>
</dbReference>
<organism evidence="3 4">
    <name type="scientific">Paenibacillus graminis</name>
    <dbReference type="NCBI Taxonomy" id="189425"/>
    <lineage>
        <taxon>Bacteria</taxon>
        <taxon>Bacillati</taxon>
        <taxon>Bacillota</taxon>
        <taxon>Bacilli</taxon>
        <taxon>Bacillales</taxon>
        <taxon>Paenibacillaceae</taxon>
        <taxon>Paenibacillus</taxon>
    </lineage>
</organism>
<feature type="domain" description="Cyclic nucleotide-binding" evidence="2">
    <location>
        <begin position="32"/>
        <end position="119"/>
    </location>
</feature>
<proteinExistence type="predicted"/>
<dbReference type="SUPFAM" id="SSF51206">
    <property type="entry name" value="cAMP-binding domain-like"/>
    <property type="match status" value="1"/>
</dbReference>
<dbReference type="CDD" id="cd00038">
    <property type="entry name" value="CAP_ED"/>
    <property type="match status" value="1"/>
</dbReference>
<name>A0A089MEI7_9BACL</name>
<dbReference type="Pfam" id="PF00027">
    <property type="entry name" value="cNMP_binding"/>
    <property type="match status" value="1"/>
</dbReference>
<evidence type="ECO:0000313" key="3">
    <source>
        <dbReference type="EMBL" id="AIQ71722.1"/>
    </source>
</evidence>
<sequence length="193" mass="22546">MDIDYSAIRDLPQAAQLSDEDWNLFVERSRTKRIPKGVILIQAGQLVKHAYFCTMGLFRLYYTLQDGREYNVAFTVENDFATSHGAMVMGTPSFFTIEAMEDSAVIEISYDMLKELVDKSHAWERFVCKSVERLYIRKEERERELLYLSAKERYDVFLVKYPGLEHRIPQYHIASYLGITPVSLSRILHSEKD</sequence>
<dbReference type="InterPro" id="IPR018490">
    <property type="entry name" value="cNMP-bd_dom_sf"/>
</dbReference>
<dbReference type="AlphaFoldDB" id="A0A089MEI7"/>
<dbReference type="Gene3D" id="2.60.120.10">
    <property type="entry name" value="Jelly Rolls"/>
    <property type="match status" value="1"/>
</dbReference>
<protein>
    <submittedName>
        <fullName evidence="3">Transcriptional crp fnr family protein</fullName>
    </submittedName>
</protein>
<evidence type="ECO:0000256" key="1">
    <source>
        <dbReference type="ARBA" id="ARBA00023159"/>
    </source>
</evidence>
<dbReference type="STRING" id="189425.PGRAT_32130"/>
<dbReference type="RefSeq" id="WP_025705712.1">
    <property type="nucleotide sequence ID" value="NZ_CP009287.1"/>
</dbReference>
<gene>
    <name evidence="3" type="ORF">PGRAT_32130</name>
</gene>
<dbReference type="InterPro" id="IPR014710">
    <property type="entry name" value="RmlC-like_jellyroll"/>
</dbReference>
<accession>A0A089MEI7</accession>
<reference evidence="3 4" key="1">
    <citation type="submission" date="2014-08" db="EMBL/GenBank/DDBJ databases">
        <title>Comparative genomics of the Paenibacillus odorifer group.</title>
        <authorList>
            <person name="den Bakker H.C."/>
            <person name="Tsai Y.-C."/>
            <person name="Martin N."/>
            <person name="Korlach J."/>
            <person name="Wiedmann M."/>
        </authorList>
    </citation>
    <scope>NUCLEOTIDE SEQUENCE [LARGE SCALE GENOMIC DNA]</scope>
    <source>
        <strain evidence="3 4">DSM 15220</strain>
    </source>
</reference>
<evidence type="ECO:0000313" key="4">
    <source>
        <dbReference type="Proteomes" id="UP000029500"/>
    </source>
</evidence>
<dbReference type="eggNOG" id="COG0664">
    <property type="taxonomic scope" value="Bacteria"/>
</dbReference>
<dbReference type="EMBL" id="CP009287">
    <property type="protein sequence ID" value="AIQ71722.1"/>
    <property type="molecule type" value="Genomic_DNA"/>
</dbReference>
<dbReference type="InterPro" id="IPR000595">
    <property type="entry name" value="cNMP-bd_dom"/>
</dbReference>
<dbReference type="KEGG" id="pgm:PGRAT_32130"/>
<keyword evidence="1" id="KW-0010">Activator</keyword>
<evidence type="ECO:0000259" key="2">
    <source>
        <dbReference type="Pfam" id="PF00027"/>
    </source>
</evidence>
<keyword evidence="4" id="KW-1185">Reference proteome</keyword>
<dbReference type="OrthoDB" id="9798104at2"/>